<organism evidence="2 3">
    <name type="scientific">Devosia ginsengisoli</name>
    <dbReference type="NCBI Taxonomy" id="400770"/>
    <lineage>
        <taxon>Bacteria</taxon>
        <taxon>Pseudomonadati</taxon>
        <taxon>Pseudomonadota</taxon>
        <taxon>Alphaproteobacteria</taxon>
        <taxon>Hyphomicrobiales</taxon>
        <taxon>Devosiaceae</taxon>
        <taxon>Devosia</taxon>
    </lineage>
</organism>
<gene>
    <name evidence="2" type="ORF">FPZ08_08135</name>
</gene>
<evidence type="ECO:0008006" key="4">
    <source>
        <dbReference type="Google" id="ProtNLM"/>
    </source>
</evidence>
<proteinExistence type="predicted"/>
<dbReference type="Pfam" id="PF06035">
    <property type="entry name" value="Peptidase_C93"/>
    <property type="match status" value="1"/>
</dbReference>
<feature type="signal peptide" evidence="1">
    <location>
        <begin position="1"/>
        <end position="23"/>
    </location>
</feature>
<name>A0A5B8LSU5_9HYPH</name>
<evidence type="ECO:0000256" key="1">
    <source>
        <dbReference type="SAM" id="SignalP"/>
    </source>
</evidence>
<keyword evidence="3" id="KW-1185">Reference proteome</keyword>
<reference evidence="2 3" key="1">
    <citation type="submission" date="2019-07" db="EMBL/GenBank/DDBJ databases">
        <title>Full genome sequence of Devosia sp. Gsoil 520.</title>
        <authorList>
            <person name="Im W.-T."/>
        </authorList>
    </citation>
    <scope>NUCLEOTIDE SEQUENCE [LARGE SCALE GENOMIC DNA]</scope>
    <source>
        <strain evidence="2 3">Gsoil 520</strain>
    </source>
</reference>
<dbReference type="Gene3D" id="3.10.620.30">
    <property type="match status" value="1"/>
</dbReference>
<sequence length="191" mass="20476">MAQMNTKFAAVMAGLTMSVSLFSTGGAAAYSNPGKIVTFDLVTQTAAITPLSMQFFCAKNRSECAGGGRGEVTMSPNLMAVLKQINGHVNRSIRPARDTADVWELNPTSGDCEDYVLSKRSALIRQGVSAGALRIAYTHTRRGEPHAVLVVKTSEGDYVLDNLTNTIKTLRASGYNIRSMSSPNPTRWTAG</sequence>
<evidence type="ECO:0000313" key="2">
    <source>
        <dbReference type="EMBL" id="QDZ10724.1"/>
    </source>
</evidence>
<dbReference type="AlphaFoldDB" id="A0A5B8LSU5"/>
<dbReference type="KEGG" id="dea:FPZ08_08135"/>
<protein>
    <recommendedName>
        <fullName evidence="4">Transglutaminase-like cysteine peptidase</fullName>
    </recommendedName>
</protein>
<dbReference type="InterPro" id="IPR010319">
    <property type="entry name" value="Transglutaminase-like_Cys_pept"/>
</dbReference>
<dbReference type="OrthoDB" id="7206808at2"/>
<feature type="chain" id="PRO_5023048137" description="Transglutaminase-like cysteine peptidase" evidence="1">
    <location>
        <begin position="24"/>
        <end position="191"/>
    </location>
</feature>
<keyword evidence="1" id="KW-0732">Signal</keyword>
<dbReference type="EMBL" id="CP042304">
    <property type="protein sequence ID" value="QDZ10724.1"/>
    <property type="molecule type" value="Genomic_DNA"/>
</dbReference>
<dbReference type="Proteomes" id="UP000315364">
    <property type="component" value="Chromosome"/>
</dbReference>
<accession>A0A5B8LSU5</accession>
<evidence type="ECO:0000313" key="3">
    <source>
        <dbReference type="Proteomes" id="UP000315364"/>
    </source>
</evidence>
<dbReference type="PANTHER" id="PTHR39327:SF1">
    <property type="entry name" value="BLR5470 PROTEIN"/>
    <property type="match status" value="1"/>
</dbReference>
<dbReference type="PANTHER" id="PTHR39327">
    <property type="match status" value="1"/>
</dbReference>